<dbReference type="PANTHER" id="PTHR45912:SF3">
    <property type="entry name" value="CILIA- AND FLAGELLA-ASSOCIATED PROTEIN 47"/>
    <property type="match status" value="1"/>
</dbReference>
<reference evidence="3" key="2">
    <citation type="submission" date="2008-08" db="EMBL/GenBank/DDBJ databases">
        <authorList>
            <consortium name="Diatom Consortium"/>
            <person name="Grigoriev I."/>
            <person name="Grimwood J."/>
            <person name="Kuo A."/>
            <person name="Otillar R.P."/>
            <person name="Salamov A."/>
            <person name="Detter J.C."/>
            <person name="Lindquist E."/>
            <person name="Shapiro H."/>
            <person name="Lucas S."/>
            <person name="Glavina del Rio T."/>
            <person name="Pitluck S."/>
            <person name="Rokhsar D."/>
            <person name="Bowler C."/>
        </authorList>
    </citation>
    <scope>GENOME REANNOTATION</scope>
    <source>
        <strain evidence="3">CCAP 1055/1</strain>
    </source>
</reference>
<gene>
    <name evidence="2" type="ORF">PHATRDRAFT_43716</name>
</gene>
<keyword evidence="1" id="KW-0732">Signal</keyword>
<dbReference type="PaxDb" id="2850-Phatr43716"/>
<name>B7FT77_PHATC</name>
<accession>B7FT77</accession>
<dbReference type="GO" id="GO:0005929">
    <property type="term" value="C:cilium"/>
    <property type="evidence" value="ECO:0007669"/>
    <property type="project" value="TreeGrafter"/>
</dbReference>
<protein>
    <submittedName>
        <fullName evidence="2">Uncharacterized protein</fullName>
    </submittedName>
</protein>
<evidence type="ECO:0000313" key="3">
    <source>
        <dbReference type="Proteomes" id="UP000000759"/>
    </source>
</evidence>
<dbReference type="Gene3D" id="2.60.40.10">
    <property type="entry name" value="Immunoglobulins"/>
    <property type="match status" value="1"/>
</dbReference>
<dbReference type="KEGG" id="pti:PHATRDRAFT_43716"/>
<dbReference type="OrthoDB" id="188898at2759"/>
<keyword evidence="3" id="KW-1185">Reference proteome</keyword>
<evidence type="ECO:0000313" key="2">
    <source>
        <dbReference type="EMBL" id="EEC50923.1"/>
    </source>
</evidence>
<dbReference type="InterPro" id="IPR013783">
    <property type="entry name" value="Ig-like_fold"/>
</dbReference>
<dbReference type="HOGENOM" id="CLU_761751_0_0_1"/>
<feature type="chain" id="PRO_5002855301" evidence="1">
    <location>
        <begin position="21"/>
        <end position="304"/>
    </location>
</feature>
<dbReference type="OMA" id="AVATWIC"/>
<reference evidence="2 3" key="1">
    <citation type="journal article" date="2008" name="Nature">
        <title>The Phaeodactylum genome reveals the evolutionary history of diatom genomes.</title>
        <authorList>
            <person name="Bowler C."/>
            <person name="Allen A.E."/>
            <person name="Badger J.H."/>
            <person name="Grimwood J."/>
            <person name="Jabbari K."/>
            <person name="Kuo A."/>
            <person name="Maheswari U."/>
            <person name="Martens C."/>
            <person name="Maumus F."/>
            <person name="Otillar R.P."/>
            <person name="Rayko E."/>
            <person name="Salamov A."/>
            <person name="Vandepoele K."/>
            <person name="Beszteri B."/>
            <person name="Gruber A."/>
            <person name="Heijde M."/>
            <person name="Katinka M."/>
            <person name="Mock T."/>
            <person name="Valentin K."/>
            <person name="Verret F."/>
            <person name="Berges J.A."/>
            <person name="Brownlee C."/>
            <person name="Cadoret J.P."/>
            <person name="Chiovitti A."/>
            <person name="Choi C.J."/>
            <person name="Coesel S."/>
            <person name="De Martino A."/>
            <person name="Detter J.C."/>
            <person name="Durkin C."/>
            <person name="Falciatore A."/>
            <person name="Fournet J."/>
            <person name="Haruta M."/>
            <person name="Huysman M.J."/>
            <person name="Jenkins B.D."/>
            <person name="Jiroutova K."/>
            <person name="Jorgensen R.E."/>
            <person name="Joubert Y."/>
            <person name="Kaplan A."/>
            <person name="Kroger N."/>
            <person name="Kroth P.G."/>
            <person name="La Roche J."/>
            <person name="Lindquist E."/>
            <person name="Lommer M."/>
            <person name="Martin-Jezequel V."/>
            <person name="Lopez P.J."/>
            <person name="Lucas S."/>
            <person name="Mangogna M."/>
            <person name="McGinnis K."/>
            <person name="Medlin L.K."/>
            <person name="Montsant A."/>
            <person name="Oudot-Le Secq M.P."/>
            <person name="Napoli C."/>
            <person name="Obornik M."/>
            <person name="Parker M.S."/>
            <person name="Petit J.L."/>
            <person name="Porcel B.M."/>
            <person name="Poulsen N."/>
            <person name="Robison M."/>
            <person name="Rychlewski L."/>
            <person name="Rynearson T.A."/>
            <person name="Schmutz J."/>
            <person name="Shapiro H."/>
            <person name="Siaut M."/>
            <person name="Stanley M."/>
            <person name="Sussman M.R."/>
            <person name="Taylor A.R."/>
            <person name="Vardi A."/>
            <person name="von Dassow P."/>
            <person name="Vyverman W."/>
            <person name="Willis A."/>
            <person name="Wyrwicz L.S."/>
            <person name="Rokhsar D.S."/>
            <person name="Weissenbach J."/>
            <person name="Armbrust E.V."/>
            <person name="Green B.R."/>
            <person name="Van de Peer Y."/>
            <person name="Grigoriev I.V."/>
        </authorList>
    </citation>
    <scope>NUCLEOTIDE SEQUENCE [LARGE SCALE GENOMIC DNA]</scope>
    <source>
        <strain evidence="2 3">CCAP 1055/1</strain>
    </source>
</reference>
<dbReference type="GeneID" id="7197249"/>
<dbReference type="PANTHER" id="PTHR45912">
    <property type="entry name" value="CILIA- AND FLAGELLA-ASSOCIATED PROTEIN 47"/>
    <property type="match status" value="1"/>
</dbReference>
<dbReference type="Proteomes" id="UP000000759">
    <property type="component" value="Chromosome 2"/>
</dbReference>
<organism evidence="2 3">
    <name type="scientific">Phaeodactylum tricornutum (strain CCAP 1055/1)</name>
    <dbReference type="NCBI Taxonomy" id="556484"/>
    <lineage>
        <taxon>Eukaryota</taxon>
        <taxon>Sar</taxon>
        <taxon>Stramenopiles</taxon>
        <taxon>Ochrophyta</taxon>
        <taxon>Bacillariophyta</taxon>
        <taxon>Bacillariophyceae</taxon>
        <taxon>Bacillariophycidae</taxon>
        <taxon>Naviculales</taxon>
        <taxon>Phaeodactylaceae</taxon>
        <taxon>Phaeodactylum</taxon>
    </lineage>
</organism>
<sequence length="304" mass="33828">MKLSVAVATWICLAPSGVAAFAPQPKAAFTKAALYGYLDDLSDELNSPSANPNIEEESREFTNLSPDKVVNGGVGDWSQFVDFDEFDGGDGQMGVAGDGKKGLEKEWTGATQMAKSKTMSAKNAWGKSTGYAEKLIDEKGMDTSRAQQLENWMNQQEVLAERKQHRFMTEDYDKVETDEDWRNLSKFGVERNQEFDLNEAFGAVQPGNDLQGVIELNSRINQPKVYEFKLKNSFMGFSDFRAAFSAGTPTDWVVEPTEGSLSGRTDTDFIIRFRPQNPGLSEGYLVIDTEDAKWTWKLIGNTSM</sequence>
<evidence type="ECO:0000256" key="1">
    <source>
        <dbReference type="SAM" id="SignalP"/>
    </source>
</evidence>
<dbReference type="InParanoid" id="B7FT77"/>
<feature type="signal peptide" evidence="1">
    <location>
        <begin position="1"/>
        <end position="20"/>
    </location>
</feature>
<dbReference type="eggNOG" id="ENOG502SADX">
    <property type="taxonomic scope" value="Eukaryota"/>
</dbReference>
<proteinExistence type="predicted"/>
<dbReference type="EMBL" id="CM000606">
    <property type="protein sequence ID" value="EEC50923.1"/>
    <property type="molecule type" value="Genomic_DNA"/>
</dbReference>
<dbReference type="AlphaFoldDB" id="B7FT77"/>
<dbReference type="GO" id="GO:0060271">
    <property type="term" value="P:cilium assembly"/>
    <property type="evidence" value="ECO:0007669"/>
    <property type="project" value="TreeGrafter"/>
</dbReference>
<dbReference type="RefSeq" id="XP_002178109.1">
    <property type="nucleotide sequence ID" value="XM_002178073.1"/>
</dbReference>